<protein>
    <submittedName>
        <fullName evidence="3">Sirohydrochlorin cobaltochelatase</fullName>
    </submittedName>
</protein>
<keyword evidence="2" id="KW-0456">Lyase</keyword>
<evidence type="ECO:0000313" key="4">
    <source>
        <dbReference type="Proteomes" id="UP000186857"/>
    </source>
</evidence>
<reference evidence="3 4" key="1">
    <citation type="submission" date="2016-12" db="EMBL/GenBank/DDBJ databases">
        <title>Genomic Comparison of strains in the 'Actinomyces naeslundii' Group.</title>
        <authorList>
            <person name="Mughal S.R."/>
            <person name="Do T."/>
            <person name="Gilbert S.C."/>
            <person name="Witherden E.A."/>
            <person name="Didelot X."/>
            <person name="Beighton D."/>
        </authorList>
    </citation>
    <scope>NUCLEOTIDE SEQUENCE [LARGE SCALE GENOMIC DNA]</scope>
    <source>
        <strain evidence="3 4">CCUG 33920</strain>
    </source>
</reference>
<comment type="caution">
    <text evidence="3">The sequence shown here is derived from an EMBL/GenBank/DDBJ whole genome shotgun (WGS) entry which is preliminary data.</text>
</comment>
<accession>A0A1Q8VBQ1</accession>
<dbReference type="EMBL" id="MSKJ01000006">
    <property type="protein sequence ID" value="OLO45527.1"/>
    <property type="molecule type" value="Genomic_DNA"/>
</dbReference>
<dbReference type="AlphaFoldDB" id="A0A1Q8VBQ1"/>
<dbReference type="SUPFAM" id="SSF53800">
    <property type="entry name" value="Chelatase"/>
    <property type="match status" value="1"/>
</dbReference>
<proteinExistence type="predicted"/>
<dbReference type="Proteomes" id="UP000186857">
    <property type="component" value="Unassembled WGS sequence"/>
</dbReference>
<dbReference type="Gene3D" id="3.40.50.1400">
    <property type="match status" value="2"/>
</dbReference>
<sequence>MSTRPLVLLAHGSRRPGPSSVLSRTAERVRTILPEVEVRTGYIELQPPDPTTALEGLVDPVVLPFFLARGHHVLNDVPAVVDRHGSGTVTGHLGVEEHLVEAVAQRLQEASAPLGGLTGLDHIVLGAAGSRQAAALEEVEAITHLLEARLGRKVTPAYLSAARPSVRDAVSSARARGARRVGVATYLLAEGRFHRAVHSTGADVVAAPIGDHPAVAELVVHRYREQVA</sequence>
<organism evidence="3 4">
    <name type="scientific">Actinomyces oris</name>
    <dbReference type="NCBI Taxonomy" id="544580"/>
    <lineage>
        <taxon>Bacteria</taxon>
        <taxon>Bacillati</taxon>
        <taxon>Actinomycetota</taxon>
        <taxon>Actinomycetes</taxon>
        <taxon>Actinomycetales</taxon>
        <taxon>Actinomycetaceae</taxon>
        <taxon>Actinomyces</taxon>
    </lineage>
</organism>
<keyword evidence="1" id="KW-0479">Metal-binding</keyword>
<dbReference type="RefSeq" id="WP_075376171.1">
    <property type="nucleotide sequence ID" value="NZ_MSKJ01000006.1"/>
</dbReference>
<gene>
    <name evidence="3" type="ORF">BKH29_02835</name>
</gene>
<dbReference type="InterPro" id="IPR002762">
    <property type="entry name" value="CbiX-like"/>
</dbReference>
<dbReference type="CDD" id="cd03414">
    <property type="entry name" value="CbiX_SirB_C"/>
    <property type="match status" value="1"/>
</dbReference>
<name>A0A1Q8VBQ1_9ACTO</name>
<dbReference type="CDD" id="cd03416">
    <property type="entry name" value="CbiX_SirB_N"/>
    <property type="match status" value="1"/>
</dbReference>
<dbReference type="PANTHER" id="PTHR33542:SF5">
    <property type="entry name" value="FERROCHELATASE CHE1"/>
    <property type="match status" value="1"/>
</dbReference>
<dbReference type="InterPro" id="IPR050963">
    <property type="entry name" value="Sirohydro_Cobaltochel/CbiX"/>
</dbReference>
<dbReference type="GO" id="GO:0016829">
    <property type="term" value="F:lyase activity"/>
    <property type="evidence" value="ECO:0007669"/>
    <property type="project" value="UniProtKB-KW"/>
</dbReference>
<dbReference type="GO" id="GO:0046872">
    <property type="term" value="F:metal ion binding"/>
    <property type="evidence" value="ECO:0007669"/>
    <property type="project" value="UniProtKB-KW"/>
</dbReference>
<evidence type="ECO:0000256" key="1">
    <source>
        <dbReference type="ARBA" id="ARBA00022723"/>
    </source>
</evidence>
<evidence type="ECO:0000313" key="3">
    <source>
        <dbReference type="EMBL" id="OLO45527.1"/>
    </source>
</evidence>
<evidence type="ECO:0000256" key="2">
    <source>
        <dbReference type="ARBA" id="ARBA00023239"/>
    </source>
</evidence>
<dbReference type="OrthoDB" id="7345302at2"/>
<dbReference type="PANTHER" id="PTHR33542">
    <property type="entry name" value="SIROHYDROCHLORIN FERROCHELATASE, CHLOROPLASTIC"/>
    <property type="match status" value="1"/>
</dbReference>
<dbReference type="Pfam" id="PF01903">
    <property type="entry name" value="CbiX"/>
    <property type="match status" value="2"/>
</dbReference>